<dbReference type="RefSeq" id="XP_055872403.1">
    <property type="nucleotide sequence ID" value="XM_056016428.1"/>
</dbReference>
<dbReference type="OMA" id="MENAACE"/>
<accession>A0A9W2ZBQ2</accession>
<keyword evidence="3" id="KW-1185">Reference proteome</keyword>
<dbReference type="PANTHER" id="PTHR15907">
    <property type="entry name" value="DUF614 FAMILY PROTEIN-RELATED"/>
    <property type="match status" value="1"/>
</dbReference>
<feature type="compositionally biased region" description="Basic and acidic residues" evidence="2">
    <location>
        <begin position="1"/>
        <end position="16"/>
    </location>
</feature>
<name>A0A9W2ZBQ2_BIOGL</name>
<dbReference type="Proteomes" id="UP001165740">
    <property type="component" value="Chromosome 17"/>
</dbReference>
<dbReference type="InterPro" id="IPR006461">
    <property type="entry name" value="PLAC_motif_containing"/>
</dbReference>
<evidence type="ECO:0000313" key="4">
    <source>
        <dbReference type="RefSeq" id="XP_055872402.1"/>
    </source>
</evidence>
<evidence type="ECO:0000313" key="5">
    <source>
        <dbReference type="RefSeq" id="XP_055872403.1"/>
    </source>
</evidence>
<proteinExistence type="inferred from homology"/>
<comment type="similarity">
    <text evidence="1">Belongs to the cornifelin family.</text>
</comment>
<sequence>MTSVGVEKRGQGDQGHDVPTVTQPGMVPPPQYPGPQQAPWPQQVGPSQQMNTTTNIVITGQPGSSGRPVPREWSSGLCDCFTDMGSCMLAYCCPCYLQCELAQDMGESCCEACLYNWCNPGALFGMRVYLRAKENIKGTLWNDFNLTGGCCSCCYCCALAQLAREVKYIKSTKGYV</sequence>
<protein>
    <submittedName>
        <fullName evidence="4 5">Placenta-specific gene 8 protein-like</fullName>
    </submittedName>
</protein>
<dbReference type="NCBIfam" id="TIGR01571">
    <property type="entry name" value="A_thal_Cys_rich"/>
    <property type="match status" value="1"/>
</dbReference>
<feature type="compositionally biased region" description="Pro residues" evidence="2">
    <location>
        <begin position="26"/>
        <end position="38"/>
    </location>
</feature>
<gene>
    <name evidence="4 5 6" type="primary">LOC106059645</name>
</gene>
<dbReference type="RefSeq" id="XP_055872402.1">
    <property type="nucleotide sequence ID" value="XM_056016427.1"/>
</dbReference>
<dbReference type="GeneID" id="106059645"/>
<reference evidence="4 5" key="1">
    <citation type="submission" date="2025-04" db="UniProtKB">
        <authorList>
            <consortium name="RefSeq"/>
        </authorList>
    </citation>
    <scope>IDENTIFICATION</scope>
</reference>
<dbReference type="RefSeq" id="XP_055872404.1">
    <property type="nucleotide sequence ID" value="XM_056016429.1"/>
</dbReference>
<evidence type="ECO:0000313" key="6">
    <source>
        <dbReference type="RefSeq" id="XP_055872404.1"/>
    </source>
</evidence>
<dbReference type="AlphaFoldDB" id="A0A9W2ZBQ2"/>
<evidence type="ECO:0000256" key="1">
    <source>
        <dbReference type="ARBA" id="ARBA00009024"/>
    </source>
</evidence>
<dbReference type="Pfam" id="PF04749">
    <property type="entry name" value="PLAC8"/>
    <property type="match status" value="1"/>
</dbReference>
<evidence type="ECO:0000256" key="2">
    <source>
        <dbReference type="SAM" id="MobiDB-lite"/>
    </source>
</evidence>
<dbReference type="OrthoDB" id="6101890at2759"/>
<feature type="region of interest" description="Disordered" evidence="2">
    <location>
        <begin position="1"/>
        <end position="48"/>
    </location>
</feature>
<evidence type="ECO:0000313" key="3">
    <source>
        <dbReference type="Proteomes" id="UP001165740"/>
    </source>
</evidence>
<organism evidence="3 5">
    <name type="scientific">Biomphalaria glabrata</name>
    <name type="common">Bloodfluke planorb</name>
    <name type="synonym">Freshwater snail</name>
    <dbReference type="NCBI Taxonomy" id="6526"/>
    <lineage>
        <taxon>Eukaryota</taxon>
        <taxon>Metazoa</taxon>
        <taxon>Spiralia</taxon>
        <taxon>Lophotrochozoa</taxon>
        <taxon>Mollusca</taxon>
        <taxon>Gastropoda</taxon>
        <taxon>Heterobranchia</taxon>
        <taxon>Euthyneura</taxon>
        <taxon>Panpulmonata</taxon>
        <taxon>Hygrophila</taxon>
        <taxon>Lymnaeoidea</taxon>
        <taxon>Planorbidae</taxon>
        <taxon>Biomphalaria</taxon>
    </lineage>
</organism>